<evidence type="ECO:0000256" key="9">
    <source>
        <dbReference type="ARBA" id="ARBA00023244"/>
    </source>
</evidence>
<dbReference type="EC" id="1.3.3.4" evidence="4 11"/>
<proteinExistence type="inferred from homology"/>
<comment type="subcellular location">
    <subcellularLocation>
        <location evidence="11">Mitochondrion inner membrane</location>
    </subcellularLocation>
</comment>
<comment type="catalytic activity">
    <reaction evidence="10 11">
        <text>protoporphyrinogen IX + 3 O2 = protoporphyrin IX + 3 H2O2</text>
        <dbReference type="Rhea" id="RHEA:25576"/>
        <dbReference type="ChEBI" id="CHEBI:15379"/>
        <dbReference type="ChEBI" id="CHEBI:16240"/>
        <dbReference type="ChEBI" id="CHEBI:57306"/>
        <dbReference type="ChEBI" id="CHEBI:57307"/>
        <dbReference type="EC" id="1.3.3.4"/>
    </reaction>
</comment>
<evidence type="ECO:0000256" key="11">
    <source>
        <dbReference type="RuleBase" id="RU367069"/>
    </source>
</evidence>
<evidence type="ECO:0000256" key="12">
    <source>
        <dbReference type="SAM" id="MobiDB-lite"/>
    </source>
</evidence>
<dbReference type="InterPro" id="IPR002937">
    <property type="entry name" value="Amino_oxidase"/>
</dbReference>
<dbReference type="UniPathway" id="UPA00251">
    <property type="reaction ID" value="UER00324"/>
</dbReference>
<dbReference type="InterPro" id="IPR036188">
    <property type="entry name" value="FAD/NAD-bd_sf"/>
</dbReference>
<evidence type="ECO:0000256" key="4">
    <source>
        <dbReference type="ARBA" id="ARBA00012867"/>
    </source>
</evidence>
<reference evidence="14" key="1">
    <citation type="submission" date="2021-02" db="EMBL/GenBank/DDBJ databases">
        <title>First Annotated Genome of the Yellow-green Alga Tribonema minus.</title>
        <authorList>
            <person name="Mahan K.M."/>
        </authorList>
    </citation>
    <scope>NUCLEOTIDE SEQUENCE</scope>
    <source>
        <strain evidence="14">UTEX B ZZ1240</strain>
    </source>
</reference>
<dbReference type="SUPFAM" id="SSF54373">
    <property type="entry name" value="FAD-linked reductases, C-terminal domain"/>
    <property type="match status" value="1"/>
</dbReference>
<feature type="region of interest" description="Disordered" evidence="12">
    <location>
        <begin position="298"/>
        <end position="332"/>
    </location>
</feature>
<dbReference type="InterPro" id="IPR004572">
    <property type="entry name" value="Protoporphyrinogen_oxidase"/>
</dbReference>
<protein>
    <recommendedName>
        <fullName evidence="4 11">Protoporphyrinogen oxidase</fullName>
        <ecNumber evidence="4 11">1.3.3.4</ecNumber>
    </recommendedName>
</protein>
<feature type="compositionally biased region" description="Low complexity" evidence="12">
    <location>
        <begin position="309"/>
        <end position="320"/>
    </location>
</feature>
<keyword evidence="15" id="KW-1185">Reference proteome</keyword>
<evidence type="ECO:0000313" key="14">
    <source>
        <dbReference type="EMBL" id="KAG5186113.1"/>
    </source>
</evidence>
<dbReference type="EMBL" id="JAFCMP010000113">
    <property type="protein sequence ID" value="KAG5186113.1"/>
    <property type="molecule type" value="Genomic_DNA"/>
</dbReference>
<dbReference type="Pfam" id="PF01593">
    <property type="entry name" value="Amino_oxidase"/>
    <property type="match status" value="2"/>
</dbReference>
<comment type="caution">
    <text evidence="14">The sequence shown here is derived from an EMBL/GenBank/DDBJ whole genome shotgun (WGS) entry which is preliminary data.</text>
</comment>
<gene>
    <name evidence="14" type="ORF">JKP88DRAFT_276448</name>
</gene>
<dbReference type="GO" id="GO:0006782">
    <property type="term" value="P:protoporphyrinogen IX biosynthetic process"/>
    <property type="evidence" value="ECO:0007669"/>
    <property type="project" value="UniProtKB-UniRule"/>
</dbReference>
<evidence type="ECO:0000313" key="15">
    <source>
        <dbReference type="Proteomes" id="UP000664859"/>
    </source>
</evidence>
<dbReference type="AlphaFoldDB" id="A0A836CI53"/>
<evidence type="ECO:0000256" key="8">
    <source>
        <dbReference type="ARBA" id="ARBA00023133"/>
    </source>
</evidence>
<organism evidence="14 15">
    <name type="scientific">Tribonema minus</name>
    <dbReference type="NCBI Taxonomy" id="303371"/>
    <lineage>
        <taxon>Eukaryota</taxon>
        <taxon>Sar</taxon>
        <taxon>Stramenopiles</taxon>
        <taxon>Ochrophyta</taxon>
        <taxon>PX clade</taxon>
        <taxon>Xanthophyceae</taxon>
        <taxon>Tribonematales</taxon>
        <taxon>Tribonemataceae</taxon>
        <taxon>Tribonema</taxon>
    </lineage>
</organism>
<dbReference type="PANTHER" id="PTHR42923:SF3">
    <property type="entry name" value="PROTOPORPHYRINOGEN OXIDASE"/>
    <property type="match status" value="1"/>
</dbReference>
<dbReference type="OrthoDB" id="419752at2759"/>
<keyword evidence="8 11" id="KW-0350">Heme biosynthesis</keyword>
<comment type="pathway">
    <text evidence="2 11">Porphyrin-containing compound metabolism; protoporphyrin-IX biosynthesis; protoporphyrin-IX from protoporphyrinogen-IX: step 1/1.</text>
</comment>
<evidence type="ECO:0000256" key="7">
    <source>
        <dbReference type="ARBA" id="ARBA00023002"/>
    </source>
</evidence>
<evidence type="ECO:0000256" key="5">
    <source>
        <dbReference type="ARBA" id="ARBA00022630"/>
    </source>
</evidence>
<comment type="similarity">
    <text evidence="3 11">Belongs to the protoporphyrinogen/coproporphyrinogen oxidase family. Protoporphyrinogen oxidase subfamily.</text>
</comment>
<comment type="cofactor">
    <cofactor evidence="11">
        <name>FAD</name>
        <dbReference type="ChEBI" id="CHEBI:57692"/>
    </cofactor>
    <text evidence="11">Binds 1 FAD per subunit.</text>
</comment>
<feature type="compositionally biased region" description="Gly residues" evidence="12">
    <location>
        <begin position="321"/>
        <end position="331"/>
    </location>
</feature>
<dbReference type="GO" id="GO:0004729">
    <property type="term" value="F:oxygen-dependent protoporphyrinogen oxidase activity"/>
    <property type="evidence" value="ECO:0007669"/>
    <property type="project" value="UniProtKB-UniRule"/>
</dbReference>
<feature type="domain" description="Amine oxidase" evidence="13">
    <location>
        <begin position="390"/>
        <end position="600"/>
    </location>
</feature>
<evidence type="ECO:0000256" key="1">
    <source>
        <dbReference type="ARBA" id="ARBA00002600"/>
    </source>
</evidence>
<evidence type="ECO:0000256" key="3">
    <source>
        <dbReference type="ARBA" id="ARBA00010551"/>
    </source>
</evidence>
<keyword evidence="6 11" id="KW-0274">FAD</keyword>
<dbReference type="NCBIfam" id="TIGR00562">
    <property type="entry name" value="proto_IX_ox"/>
    <property type="match status" value="2"/>
</dbReference>
<dbReference type="GO" id="GO:0005743">
    <property type="term" value="C:mitochondrial inner membrane"/>
    <property type="evidence" value="ECO:0007669"/>
    <property type="project" value="UniProtKB-SubCell"/>
</dbReference>
<dbReference type="InterPro" id="IPR050464">
    <property type="entry name" value="Zeta_carotene_desat/Oxidored"/>
</dbReference>
<evidence type="ECO:0000256" key="10">
    <source>
        <dbReference type="ARBA" id="ARBA00047554"/>
    </source>
</evidence>
<dbReference type="PANTHER" id="PTHR42923">
    <property type="entry name" value="PROTOPORPHYRINOGEN OXIDASE"/>
    <property type="match status" value="1"/>
</dbReference>
<dbReference type="Gene3D" id="3.50.50.60">
    <property type="entry name" value="FAD/NAD(P)-binding domain"/>
    <property type="match status" value="2"/>
</dbReference>
<evidence type="ECO:0000256" key="2">
    <source>
        <dbReference type="ARBA" id="ARBA00005073"/>
    </source>
</evidence>
<evidence type="ECO:0000256" key="6">
    <source>
        <dbReference type="ARBA" id="ARBA00022827"/>
    </source>
</evidence>
<keyword evidence="7 11" id="KW-0560">Oxidoreductase</keyword>
<dbReference type="Proteomes" id="UP000664859">
    <property type="component" value="Unassembled WGS sequence"/>
</dbReference>
<dbReference type="SUPFAM" id="SSF51905">
    <property type="entry name" value="FAD/NAD(P)-binding domain"/>
    <property type="match status" value="1"/>
</dbReference>
<keyword evidence="9 11" id="KW-0627">Porphyrin biosynthesis</keyword>
<name>A0A836CI53_9STRA</name>
<keyword evidence="5 11" id="KW-0285">Flavoprotein</keyword>
<evidence type="ECO:0000259" key="13">
    <source>
        <dbReference type="Pfam" id="PF01593"/>
    </source>
</evidence>
<sequence length="612" mass="62068">MAHPGTGVAAAPAQPADDAIEHVDCLVVGGGITGLTLAFYLNRLGVDCVVAEASDRETLCIATGRTRDGFLWEDGASSFQPTPDVLRLITDLNLTDALQLSNARAPRYLYWDGALHALPHTLHDALFEFGALSRRGRLRAALGAAGCAPLPPLLRTCGGGGSGGGGGAAESKDEESVHDYVSRRFGREVAVRLADAAVGGTFAGDTSKLEMRTAFPAVVHAVERNLGPLLICTSLGHLLARAYSHGRPRPAAAGPPRGSLGNFEGGIATLPLAAARELGPQRVRTGYKLVEVRRVGGAASGGGGGDSGSGSVSGRSSSSGSSGGGSAGGSTGMAACSGSGGGSSGAYSARDACAGGIGPASIGVSARRNGGGSSSGAYACRFALRGGGGARTITARAVAIAVPAHALSDVDGLADIVPAAAALAARVRHPPLAVVTLAYPEAAFRTPLAGFGHLIPRAAQARVRSLGTTYVSCLFPGRAPAGYAVVTTYIGGALDEAAGDMSEGKLCQQTRVIADLRKVDADLRQILLKPNPPPFRVLSCRVWRRSVPQFDKGHGALVRQLQLELQRAPGLALCGSYRSGIALGSCVGFAYTEAHRIAQYLGEGAGAGGRGD</sequence>
<feature type="compositionally biased region" description="Gly residues" evidence="12">
    <location>
        <begin position="298"/>
        <end position="308"/>
    </location>
</feature>
<accession>A0A836CI53</accession>
<feature type="domain" description="Amine oxidase" evidence="13">
    <location>
        <begin position="32"/>
        <end position="298"/>
    </location>
</feature>
<comment type="function">
    <text evidence="1 11">Catalyzes the 6-electron oxidation of protoporphyrinogen-IX to form protoporphyrin-IX.</text>
</comment>